<feature type="region of interest" description="Disordered" evidence="5">
    <location>
        <begin position="47"/>
        <end position="67"/>
    </location>
</feature>
<dbReference type="STRING" id="1169540.A0A0G4ED02"/>
<feature type="transmembrane region" description="Helical" evidence="6">
    <location>
        <begin position="6"/>
        <end position="24"/>
    </location>
</feature>
<dbReference type="FunFam" id="3.40.1490.10:FF:000001">
    <property type="entry name" value="Peptidyl-tRNA hydrolase 2"/>
    <property type="match status" value="1"/>
</dbReference>
<evidence type="ECO:0000256" key="2">
    <source>
        <dbReference type="ARBA" id="ARBA00022801"/>
    </source>
</evidence>
<evidence type="ECO:0000313" key="7">
    <source>
        <dbReference type="EMBL" id="CEL93222.1"/>
    </source>
</evidence>
<dbReference type="GO" id="GO:0005829">
    <property type="term" value="C:cytosol"/>
    <property type="evidence" value="ECO:0007669"/>
    <property type="project" value="TreeGrafter"/>
</dbReference>
<evidence type="ECO:0000256" key="4">
    <source>
        <dbReference type="ARBA" id="ARBA00048707"/>
    </source>
</evidence>
<keyword evidence="6" id="KW-0472">Membrane</keyword>
<dbReference type="Gene3D" id="3.40.1490.10">
    <property type="entry name" value="Bit1"/>
    <property type="match status" value="1"/>
</dbReference>
<gene>
    <name evidence="7" type="ORF">Vbra_6986</name>
</gene>
<dbReference type="Pfam" id="PF01981">
    <property type="entry name" value="PTH2"/>
    <property type="match status" value="1"/>
</dbReference>
<dbReference type="GO" id="GO:0004045">
    <property type="term" value="F:peptidyl-tRNA hydrolase activity"/>
    <property type="evidence" value="ECO:0007669"/>
    <property type="project" value="UniProtKB-EC"/>
</dbReference>
<dbReference type="VEuPathDB" id="CryptoDB:Vbra_6986"/>
<dbReference type="PANTHER" id="PTHR12649:SF11">
    <property type="entry name" value="PEPTIDYL-TRNA HYDROLASE 2, MITOCHONDRIAL"/>
    <property type="match status" value="1"/>
</dbReference>
<keyword evidence="8" id="KW-1185">Reference proteome</keyword>
<keyword evidence="2" id="KW-0378">Hydrolase</keyword>
<accession>A0A0G4ED02</accession>
<dbReference type="CDD" id="cd02430">
    <property type="entry name" value="PTH2"/>
    <property type="match status" value="1"/>
</dbReference>
<dbReference type="EC" id="3.1.1.29" evidence="1"/>
<comment type="catalytic activity">
    <reaction evidence="4">
        <text>an N-acyl-L-alpha-aminoacyl-tRNA + H2O = an N-acyl-L-amino acid + a tRNA + H(+)</text>
        <dbReference type="Rhea" id="RHEA:54448"/>
        <dbReference type="Rhea" id="RHEA-COMP:10123"/>
        <dbReference type="Rhea" id="RHEA-COMP:13883"/>
        <dbReference type="ChEBI" id="CHEBI:15377"/>
        <dbReference type="ChEBI" id="CHEBI:15378"/>
        <dbReference type="ChEBI" id="CHEBI:59874"/>
        <dbReference type="ChEBI" id="CHEBI:78442"/>
        <dbReference type="ChEBI" id="CHEBI:138191"/>
        <dbReference type="EC" id="3.1.1.29"/>
    </reaction>
</comment>
<dbReference type="Proteomes" id="UP000041254">
    <property type="component" value="Unassembled WGS sequence"/>
</dbReference>
<dbReference type="PANTHER" id="PTHR12649">
    <property type="entry name" value="PEPTIDYL-TRNA HYDROLASE 2"/>
    <property type="match status" value="1"/>
</dbReference>
<dbReference type="InterPro" id="IPR002833">
    <property type="entry name" value="PTH2"/>
</dbReference>
<dbReference type="AlphaFoldDB" id="A0A0G4ED02"/>
<dbReference type="OrthoDB" id="1733656at2759"/>
<evidence type="ECO:0000256" key="3">
    <source>
        <dbReference type="ARBA" id="ARBA00038050"/>
    </source>
</evidence>
<dbReference type="NCBIfam" id="TIGR00283">
    <property type="entry name" value="arch_pth2"/>
    <property type="match status" value="1"/>
</dbReference>
<dbReference type="SUPFAM" id="SSF102462">
    <property type="entry name" value="Peptidyl-tRNA hydrolase II"/>
    <property type="match status" value="1"/>
</dbReference>
<organism evidence="7 8">
    <name type="scientific">Vitrella brassicaformis (strain CCMP3155)</name>
    <dbReference type="NCBI Taxonomy" id="1169540"/>
    <lineage>
        <taxon>Eukaryota</taxon>
        <taxon>Sar</taxon>
        <taxon>Alveolata</taxon>
        <taxon>Colpodellida</taxon>
        <taxon>Vitrellaceae</taxon>
        <taxon>Vitrella</taxon>
    </lineage>
</organism>
<comment type="similarity">
    <text evidence="3">Belongs to the PTH2 family.</text>
</comment>
<proteinExistence type="inferred from homology"/>
<keyword evidence="6" id="KW-0812">Transmembrane</keyword>
<sequence>MAASFDYFHVVIASFGLILLLLMWRLAQRIFGGKQVAAPVAKKASKAAPAAADRSRQGRRKKNDDADDDEHECKLVLIVRNDLGMGKGKIGAQCGHATLGAYKKALRTNSPYLESWEDNGQPKICLKANDEEELDQLRTTANAKGGRTQIAEGSRTVLALGPGPAGLIDEVSGHLKLM</sequence>
<dbReference type="EMBL" id="CDMY01000149">
    <property type="protein sequence ID" value="CEL93222.1"/>
    <property type="molecule type" value="Genomic_DNA"/>
</dbReference>
<keyword evidence="6" id="KW-1133">Transmembrane helix</keyword>
<reference evidence="7 8" key="1">
    <citation type="submission" date="2014-11" db="EMBL/GenBank/DDBJ databases">
        <authorList>
            <person name="Zhu J."/>
            <person name="Qi W."/>
            <person name="Song R."/>
        </authorList>
    </citation>
    <scope>NUCLEOTIDE SEQUENCE [LARGE SCALE GENOMIC DNA]</scope>
</reference>
<dbReference type="PhylomeDB" id="A0A0G4ED02"/>
<evidence type="ECO:0000256" key="6">
    <source>
        <dbReference type="SAM" id="Phobius"/>
    </source>
</evidence>
<protein>
    <recommendedName>
        <fullName evidence="1">peptidyl-tRNA hydrolase</fullName>
        <ecNumber evidence="1">3.1.1.29</ecNumber>
    </recommendedName>
</protein>
<evidence type="ECO:0000256" key="5">
    <source>
        <dbReference type="SAM" id="MobiDB-lite"/>
    </source>
</evidence>
<dbReference type="InterPro" id="IPR023476">
    <property type="entry name" value="Pep_tRNA_hydro_II_dom_sf"/>
</dbReference>
<name>A0A0G4ED02_VITBC</name>
<dbReference type="FunCoup" id="A0A0G4ED02">
    <property type="interactions" value="637"/>
</dbReference>
<evidence type="ECO:0000256" key="1">
    <source>
        <dbReference type="ARBA" id="ARBA00013260"/>
    </source>
</evidence>
<evidence type="ECO:0000313" key="8">
    <source>
        <dbReference type="Proteomes" id="UP000041254"/>
    </source>
</evidence>
<dbReference type="InParanoid" id="A0A0G4ED02"/>